<keyword evidence="4" id="KW-1185">Reference proteome</keyword>
<sequence length="130" mass="14554">MHHLKALLLASLVLTSNLTLAAQWTAIGLFDIGTFYVDTDNITHAGENHKAWTMLDYREPKVHAPTGKHFKSTRMQMEFNCKEQTVRTLSLSYHTGVRLSGDALSTEGVIGPFEPVPPETPIFKIMRLVC</sequence>
<gene>
    <name evidence="3" type="ORF">B9Z44_09800</name>
</gene>
<name>A0A315EUZ8_9BURK</name>
<evidence type="ECO:0000313" key="4">
    <source>
        <dbReference type="Proteomes" id="UP000251341"/>
    </source>
</evidence>
<dbReference type="Pfam" id="PF16747">
    <property type="entry name" value="Adhesin_E"/>
    <property type="match status" value="1"/>
</dbReference>
<evidence type="ECO:0000313" key="3">
    <source>
        <dbReference type="EMBL" id="PUE59844.1"/>
    </source>
</evidence>
<dbReference type="InterPro" id="IPR031939">
    <property type="entry name" value="Adhesin_E-like"/>
</dbReference>
<feature type="domain" description="Surface-adhesin protein E-like" evidence="2">
    <location>
        <begin position="24"/>
        <end position="130"/>
    </location>
</feature>
<feature type="chain" id="PRO_5016251798" description="Surface-adhesin protein E-like domain-containing protein" evidence="1">
    <location>
        <begin position="22"/>
        <end position="130"/>
    </location>
</feature>
<keyword evidence="1" id="KW-0732">Signal</keyword>
<accession>A0A315EUZ8</accession>
<evidence type="ECO:0000256" key="1">
    <source>
        <dbReference type="SAM" id="SignalP"/>
    </source>
</evidence>
<dbReference type="Proteomes" id="UP000251341">
    <property type="component" value="Unassembled WGS sequence"/>
</dbReference>
<comment type="caution">
    <text evidence="3">The sequence shown here is derived from an EMBL/GenBank/DDBJ whole genome shotgun (WGS) entry which is preliminary data.</text>
</comment>
<feature type="signal peptide" evidence="1">
    <location>
        <begin position="1"/>
        <end position="21"/>
    </location>
</feature>
<evidence type="ECO:0000259" key="2">
    <source>
        <dbReference type="Pfam" id="PF16747"/>
    </source>
</evidence>
<dbReference type="AlphaFoldDB" id="A0A315EUZ8"/>
<dbReference type="RefSeq" id="WP_108359684.1">
    <property type="nucleotide sequence ID" value="NZ_NESP01000001.1"/>
</dbReference>
<dbReference type="EMBL" id="NESP01000001">
    <property type="protein sequence ID" value="PUE59844.1"/>
    <property type="molecule type" value="Genomic_DNA"/>
</dbReference>
<organism evidence="3 4">
    <name type="scientific">Limnohabitans curvus</name>
    <dbReference type="NCBI Taxonomy" id="323423"/>
    <lineage>
        <taxon>Bacteria</taxon>
        <taxon>Pseudomonadati</taxon>
        <taxon>Pseudomonadota</taxon>
        <taxon>Betaproteobacteria</taxon>
        <taxon>Burkholderiales</taxon>
        <taxon>Comamonadaceae</taxon>
        <taxon>Limnohabitans</taxon>
    </lineage>
</organism>
<reference evidence="3 4" key="1">
    <citation type="submission" date="2017-04" db="EMBL/GenBank/DDBJ databases">
        <title>Unexpected and diverse lifestyles within the genus Limnohabitans.</title>
        <authorList>
            <person name="Kasalicky V."/>
            <person name="Mehrshad M."/>
            <person name="Andrei S.-A."/>
            <person name="Salcher M."/>
            <person name="Kratochvilova H."/>
            <person name="Simek K."/>
            <person name="Ghai R."/>
        </authorList>
    </citation>
    <scope>NUCLEOTIDE SEQUENCE [LARGE SCALE GENOMIC DNA]</scope>
    <source>
        <strain evidence="3 4">MWH-C5</strain>
    </source>
</reference>
<protein>
    <recommendedName>
        <fullName evidence="2">Surface-adhesin protein E-like domain-containing protein</fullName>
    </recommendedName>
</protein>
<proteinExistence type="predicted"/>